<evidence type="ECO:0000256" key="3">
    <source>
        <dbReference type="ARBA" id="ARBA00022581"/>
    </source>
</evidence>
<accession>B0ZSY4</accession>
<keyword evidence="7" id="KW-0106">Calcium</keyword>
<keyword evidence="14" id="KW-1072">Activation of host autophagy by virus</keyword>
<keyword evidence="19" id="KW-0407">Ion channel</keyword>
<dbReference type="InterPro" id="IPR002107">
    <property type="entry name" value="Rotavirus_NSP4"/>
</dbReference>
<evidence type="ECO:0000256" key="7">
    <source>
        <dbReference type="ARBA" id="ARBA00022837"/>
    </source>
</evidence>
<feature type="non-terminal residue" evidence="21">
    <location>
        <position position="1"/>
    </location>
</feature>
<evidence type="ECO:0000256" key="1">
    <source>
        <dbReference type="ARBA" id="ARBA00022448"/>
    </source>
</evidence>
<keyword evidence="2" id="KW-0964">Secreted</keyword>
<keyword evidence="1" id="KW-0813">Transport</keyword>
<feature type="transmembrane region" description="Helical" evidence="20">
    <location>
        <begin position="32"/>
        <end position="51"/>
    </location>
</feature>
<evidence type="ECO:0000256" key="9">
    <source>
        <dbReference type="ARBA" id="ARBA00022870"/>
    </source>
</evidence>
<feature type="transmembrane region" description="Helical" evidence="20">
    <location>
        <begin position="71"/>
        <end position="88"/>
    </location>
</feature>
<organism evidence="21">
    <name type="scientific">Avian rotavirus turkey/WI/SEP-830/05</name>
    <dbReference type="NCBI Taxonomy" id="500137"/>
    <lineage>
        <taxon>Viruses</taxon>
        <taxon>Riboviria</taxon>
        <taxon>Orthornavirae</taxon>
        <taxon>Duplornaviricota</taxon>
        <taxon>Resentoviricetes</taxon>
        <taxon>Reovirales</taxon>
        <taxon>Sedoreoviridae</taxon>
        <taxon>Rotavirus</taxon>
        <taxon>Rotavirus alphagastroenteritidis</taxon>
        <taxon>Rotavirus A</taxon>
    </lineage>
</organism>
<dbReference type="GO" id="GO:0034220">
    <property type="term" value="P:monoatomic ion transmembrane transport"/>
    <property type="evidence" value="ECO:0007669"/>
    <property type="project" value="UniProtKB-KW"/>
</dbReference>
<keyword evidence="13" id="KW-1182">Viral ion channel</keyword>
<reference evidence="21" key="1">
    <citation type="journal article" date="2008" name="Avian Dis.">
        <title>Enteric viruses detected by molecular methods in commercial chicken and turkey flocks in the United States between 2005 and 2006.</title>
        <authorList>
            <person name="Pantin-Jackwood M.J."/>
            <person name="Day J.M."/>
            <person name="Jackwood M.W."/>
            <person name="Spackman E."/>
        </authorList>
    </citation>
    <scope>NUCLEOTIDE SEQUENCE</scope>
    <source>
        <strain evidence="21">Turkey/WI/SEP-830/05</strain>
    </source>
</reference>
<evidence type="ECO:0000256" key="13">
    <source>
        <dbReference type="ARBA" id="ARBA00023039"/>
    </source>
</evidence>
<evidence type="ECO:0000256" key="19">
    <source>
        <dbReference type="ARBA" id="ARBA00023303"/>
    </source>
</evidence>
<keyword evidence="18" id="KW-1038">Host endoplasmic reticulum</keyword>
<keyword evidence="9" id="KW-1043">Host membrane</keyword>
<keyword evidence="11 20" id="KW-1133">Transmembrane helix</keyword>
<gene>
    <name evidence="21" type="primary">NSP4</name>
</gene>
<evidence type="ECO:0000256" key="18">
    <source>
        <dbReference type="ARBA" id="ARBA00023184"/>
    </source>
</evidence>
<keyword evidence="17" id="KW-0325">Glycoprotein</keyword>
<dbReference type="GO" id="GO:0039520">
    <property type="term" value="P:symbiont-mediated activation of host autophagy"/>
    <property type="evidence" value="ECO:0007669"/>
    <property type="project" value="UniProtKB-KW"/>
</dbReference>
<dbReference type="GO" id="GO:0033644">
    <property type="term" value="C:host cell membrane"/>
    <property type="evidence" value="ECO:0007669"/>
    <property type="project" value="UniProtKB-KW"/>
</dbReference>
<keyword evidence="4" id="KW-0800">Toxin</keyword>
<evidence type="ECO:0000256" key="17">
    <source>
        <dbReference type="ARBA" id="ARBA00023180"/>
    </source>
</evidence>
<evidence type="ECO:0000256" key="16">
    <source>
        <dbReference type="ARBA" id="ARBA00023136"/>
    </source>
</evidence>
<keyword evidence="6" id="KW-0479">Metal-binding</keyword>
<keyword evidence="3" id="KW-0945">Host-virus interaction</keyword>
<evidence type="ECO:0000256" key="6">
    <source>
        <dbReference type="ARBA" id="ARBA00022723"/>
    </source>
</evidence>
<keyword evidence="16 20" id="KW-0472">Membrane</keyword>
<evidence type="ECO:0000256" key="4">
    <source>
        <dbReference type="ARBA" id="ARBA00022656"/>
    </source>
</evidence>
<evidence type="ECO:0000313" key="21">
    <source>
        <dbReference type="EMBL" id="ABZ04178.1"/>
    </source>
</evidence>
<sequence length="173" mass="19865">SCGKMENATSINETFVEEVYNMTLSYFEHNVIVMKYFPFLASILTIAFTAWKMGKSTLKVTKTVTGSGYKVVRVVVITVFNCVMRLFGSKTEVVSDDRLDALASKIVAQIAEQVKVIEQLTKRELEQVKLLADIYEMLKMKKDEVDMSFETNKKEYEKWMKDPYQPTRAVSLD</sequence>
<dbReference type="Gene3D" id="1.20.5.430">
    <property type="match status" value="1"/>
</dbReference>
<dbReference type="SUPFAM" id="SSF58030">
    <property type="entry name" value="Rotavirus nonstructural proteins"/>
    <property type="match status" value="1"/>
</dbReference>
<name>B0ZSY4_9REOV</name>
<keyword evidence="8" id="KW-0260">Enterotoxin</keyword>
<evidence type="ECO:0000256" key="8">
    <source>
        <dbReference type="ARBA" id="ARBA00022861"/>
    </source>
</evidence>
<evidence type="ECO:0000256" key="20">
    <source>
        <dbReference type="SAM" id="Phobius"/>
    </source>
</evidence>
<keyword evidence="10" id="KW-0735">Signal-anchor</keyword>
<evidence type="ECO:0000256" key="10">
    <source>
        <dbReference type="ARBA" id="ARBA00022968"/>
    </source>
</evidence>
<keyword evidence="5 20" id="KW-0812">Transmembrane</keyword>
<dbReference type="Pfam" id="PF01452">
    <property type="entry name" value="Rota_NSP4"/>
    <property type="match status" value="1"/>
</dbReference>
<dbReference type="EMBL" id="EU400318">
    <property type="protein sequence ID" value="ABZ04178.1"/>
    <property type="molecule type" value="Genomic_DNA"/>
</dbReference>
<proteinExistence type="inferred from homology"/>
<dbReference type="GO" id="GO:0090729">
    <property type="term" value="F:toxin activity"/>
    <property type="evidence" value="ECO:0007669"/>
    <property type="project" value="UniProtKB-KW"/>
</dbReference>
<protein>
    <submittedName>
        <fullName evidence="21">Nonstructural protein 4</fullName>
    </submittedName>
</protein>
<evidence type="ECO:0000256" key="15">
    <source>
        <dbReference type="ARBA" id="ARBA00023065"/>
    </source>
</evidence>
<dbReference type="GO" id="GO:0015267">
    <property type="term" value="F:channel activity"/>
    <property type="evidence" value="ECO:0007669"/>
    <property type="project" value="UniProtKB-KW"/>
</dbReference>
<dbReference type="HAMAP" id="MF_04091">
    <property type="entry name" value="ROTA_NSP4"/>
    <property type="match status" value="1"/>
</dbReference>
<evidence type="ECO:0000256" key="12">
    <source>
        <dbReference type="ARBA" id="ARBA00023026"/>
    </source>
</evidence>
<evidence type="ECO:0000256" key="5">
    <source>
        <dbReference type="ARBA" id="ARBA00022692"/>
    </source>
</evidence>
<evidence type="ECO:0000256" key="2">
    <source>
        <dbReference type="ARBA" id="ARBA00022525"/>
    </source>
</evidence>
<evidence type="ECO:0000256" key="11">
    <source>
        <dbReference type="ARBA" id="ARBA00022989"/>
    </source>
</evidence>
<dbReference type="GO" id="GO:0046872">
    <property type="term" value="F:metal ion binding"/>
    <property type="evidence" value="ECO:0007669"/>
    <property type="project" value="UniProtKB-KW"/>
</dbReference>
<keyword evidence="12" id="KW-0843">Virulence</keyword>
<keyword evidence="15" id="KW-0406">Ion transport</keyword>
<evidence type="ECO:0000256" key="14">
    <source>
        <dbReference type="ARBA" id="ARBA00023050"/>
    </source>
</evidence>